<dbReference type="InterPro" id="IPR001471">
    <property type="entry name" value="AP2/ERF_dom"/>
</dbReference>
<accession>A0A2G9I9V5</accession>
<name>A0A2G9I9V5_9LAMI</name>
<evidence type="ECO:0000256" key="3">
    <source>
        <dbReference type="ARBA" id="ARBA00023015"/>
    </source>
</evidence>
<dbReference type="FunFam" id="3.30.730.10:FF:000001">
    <property type="entry name" value="Ethylene-responsive transcription factor 2"/>
    <property type="match status" value="1"/>
</dbReference>
<feature type="domain" description="AP2/ERF" evidence="8">
    <location>
        <begin position="107"/>
        <end position="164"/>
    </location>
</feature>
<sequence length="287" mass="32334">MHEENSHPIKYSVHKTITTKLISPPPLNNSCNSGFSSKTPRFVRFSVTDGDATDSSGDECERRNFRRVRKHVNEIRIETEIVCSSNVKPKKKLNRPESVTAEQKRINFRGVRQRPWGKWAAEIRDPAQRKRRWLGTFDTAEEAAMVYDRAAIQIRGSDATTNIIKPPQKAAPEASTSGSGDDSGKEESNENMCSPTSVLSFSSNVTEDTENQKAAACGPVLEDEGNLLMDDWGPLDQCFLNDYVDLRTPSPMIYDHEINVPEEVSKMDFGIDLRDEFGWEVDEFMVA</sequence>
<reference evidence="10" key="1">
    <citation type="journal article" date="2018" name="Gigascience">
        <title>Genome assembly of the Pink Ipe (Handroanthus impetiginosus, Bignoniaceae), a highly valued, ecologically keystone Neotropical timber forest tree.</title>
        <authorList>
            <person name="Silva-Junior O.B."/>
            <person name="Grattapaglia D."/>
            <person name="Novaes E."/>
            <person name="Collevatti R.G."/>
        </authorList>
    </citation>
    <scope>NUCLEOTIDE SEQUENCE [LARGE SCALE GENOMIC DNA]</scope>
    <source>
        <strain evidence="10">cv. UFG-1</strain>
    </source>
</reference>
<feature type="region of interest" description="Disordered" evidence="7">
    <location>
        <begin position="158"/>
        <end position="198"/>
    </location>
</feature>
<dbReference type="GO" id="GO:0003677">
    <property type="term" value="F:DNA binding"/>
    <property type="evidence" value="ECO:0007669"/>
    <property type="project" value="UniProtKB-KW"/>
</dbReference>
<dbReference type="InterPro" id="IPR016177">
    <property type="entry name" value="DNA-bd_dom_sf"/>
</dbReference>
<dbReference type="STRING" id="429701.A0A2G9I9V5"/>
<evidence type="ECO:0000259" key="8">
    <source>
        <dbReference type="PROSITE" id="PS51032"/>
    </source>
</evidence>
<dbReference type="InterPro" id="IPR036955">
    <property type="entry name" value="AP2/ERF_dom_sf"/>
</dbReference>
<keyword evidence="2" id="KW-0611">Plant defense</keyword>
<evidence type="ECO:0000256" key="2">
    <source>
        <dbReference type="ARBA" id="ARBA00022821"/>
    </source>
</evidence>
<dbReference type="PRINTS" id="PR00367">
    <property type="entry name" value="ETHRSPELEMNT"/>
</dbReference>
<dbReference type="SUPFAM" id="SSF54171">
    <property type="entry name" value="DNA-binding domain"/>
    <property type="match status" value="1"/>
</dbReference>
<evidence type="ECO:0000256" key="4">
    <source>
        <dbReference type="ARBA" id="ARBA00023125"/>
    </source>
</evidence>
<dbReference type="SMART" id="SM00380">
    <property type="entry name" value="AP2"/>
    <property type="match status" value="1"/>
</dbReference>
<comment type="caution">
    <text evidence="9">The sequence shown here is derived from an EMBL/GenBank/DDBJ whole genome shotgun (WGS) entry which is preliminary data.</text>
</comment>
<dbReference type="GO" id="GO:0006952">
    <property type="term" value="P:defense response"/>
    <property type="evidence" value="ECO:0007669"/>
    <property type="project" value="UniProtKB-KW"/>
</dbReference>
<keyword evidence="6" id="KW-0539">Nucleus</keyword>
<dbReference type="Gene3D" id="3.30.730.10">
    <property type="entry name" value="AP2/ERF domain"/>
    <property type="match status" value="1"/>
</dbReference>
<keyword evidence="3" id="KW-0805">Transcription regulation</keyword>
<evidence type="ECO:0000313" key="10">
    <source>
        <dbReference type="Proteomes" id="UP000231279"/>
    </source>
</evidence>
<dbReference type="PANTHER" id="PTHR31194">
    <property type="entry name" value="SHN SHINE , DNA BINDING / TRANSCRIPTION FACTOR"/>
    <property type="match status" value="1"/>
</dbReference>
<keyword evidence="5" id="KW-0804">Transcription</keyword>
<dbReference type="Proteomes" id="UP000231279">
    <property type="component" value="Unassembled WGS sequence"/>
</dbReference>
<evidence type="ECO:0000313" key="9">
    <source>
        <dbReference type="EMBL" id="PIN26529.1"/>
    </source>
</evidence>
<evidence type="ECO:0000256" key="1">
    <source>
        <dbReference type="ARBA" id="ARBA00004123"/>
    </source>
</evidence>
<dbReference type="OrthoDB" id="610645at2759"/>
<dbReference type="Pfam" id="PF00847">
    <property type="entry name" value="AP2"/>
    <property type="match status" value="1"/>
</dbReference>
<organism evidence="9 10">
    <name type="scientific">Handroanthus impetiginosus</name>
    <dbReference type="NCBI Taxonomy" id="429701"/>
    <lineage>
        <taxon>Eukaryota</taxon>
        <taxon>Viridiplantae</taxon>
        <taxon>Streptophyta</taxon>
        <taxon>Embryophyta</taxon>
        <taxon>Tracheophyta</taxon>
        <taxon>Spermatophyta</taxon>
        <taxon>Magnoliopsida</taxon>
        <taxon>eudicotyledons</taxon>
        <taxon>Gunneridae</taxon>
        <taxon>Pentapetalae</taxon>
        <taxon>asterids</taxon>
        <taxon>lamiids</taxon>
        <taxon>Lamiales</taxon>
        <taxon>Bignoniaceae</taxon>
        <taxon>Crescentiina</taxon>
        <taxon>Tabebuia alliance</taxon>
        <taxon>Handroanthus</taxon>
    </lineage>
</organism>
<evidence type="ECO:0000256" key="7">
    <source>
        <dbReference type="SAM" id="MobiDB-lite"/>
    </source>
</evidence>
<gene>
    <name evidence="9" type="ORF">CDL12_00699</name>
</gene>
<dbReference type="AlphaFoldDB" id="A0A2G9I9V5"/>
<dbReference type="PANTHER" id="PTHR31194:SF140">
    <property type="entry name" value="ETHYLENE-RESPONSIVE TRANSCRIPTION FACTOR CRF2"/>
    <property type="match status" value="1"/>
</dbReference>
<protein>
    <recommendedName>
        <fullName evidence="8">AP2/ERF domain-containing protein</fullName>
    </recommendedName>
</protein>
<dbReference type="InterPro" id="IPR050913">
    <property type="entry name" value="AP2/ERF_ERF"/>
</dbReference>
<dbReference type="PROSITE" id="PS51032">
    <property type="entry name" value="AP2_ERF"/>
    <property type="match status" value="1"/>
</dbReference>
<dbReference type="EMBL" id="NKXS01000078">
    <property type="protein sequence ID" value="PIN26529.1"/>
    <property type="molecule type" value="Genomic_DNA"/>
</dbReference>
<dbReference type="GO" id="GO:0003700">
    <property type="term" value="F:DNA-binding transcription factor activity"/>
    <property type="evidence" value="ECO:0007669"/>
    <property type="project" value="InterPro"/>
</dbReference>
<keyword evidence="10" id="KW-1185">Reference proteome</keyword>
<evidence type="ECO:0000256" key="6">
    <source>
        <dbReference type="ARBA" id="ARBA00023242"/>
    </source>
</evidence>
<comment type="subcellular location">
    <subcellularLocation>
        <location evidence="1">Nucleus</location>
    </subcellularLocation>
</comment>
<proteinExistence type="predicted"/>
<keyword evidence="4" id="KW-0238">DNA-binding</keyword>
<dbReference type="CDD" id="cd00018">
    <property type="entry name" value="AP2"/>
    <property type="match status" value="1"/>
</dbReference>
<dbReference type="GO" id="GO:0005634">
    <property type="term" value="C:nucleus"/>
    <property type="evidence" value="ECO:0007669"/>
    <property type="project" value="UniProtKB-SubCell"/>
</dbReference>
<evidence type="ECO:0000256" key="5">
    <source>
        <dbReference type="ARBA" id="ARBA00023163"/>
    </source>
</evidence>